<protein>
    <submittedName>
        <fullName evidence="2">Transposase</fullName>
    </submittedName>
</protein>
<evidence type="ECO:0000259" key="1">
    <source>
        <dbReference type="Pfam" id="PF13340"/>
    </source>
</evidence>
<proteinExistence type="predicted"/>
<accession>A0ABV7G1E4</accession>
<feature type="domain" description="Insertion element IS402-like" evidence="1">
    <location>
        <begin position="13"/>
        <end position="85"/>
    </location>
</feature>
<comment type="caution">
    <text evidence="2">The sequence shown here is derived from an EMBL/GenBank/DDBJ whole genome shotgun (WGS) entry which is preliminary data.</text>
</comment>
<dbReference type="Pfam" id="PF13340">
    <property type="entry name" value="DUF4096"/>
    <property type="match status" value="1"/>
</dbReference>
<keyword evidence="3" id="KW-1185">Reference proteome</keyword>
<dbReference type="RefSeq" id="WP_379595985.1">
    <property type="nucleotide sequence ID" value="NZ_JBHRTN010000008.1"/>
</dbReference>
<evidence type="ECO:0000313" key="2">
    <source>
        <dbReference type="EMBL" id="MFC3125363.1"/>
    </source>
</evidence>
<organism evidence="2 3">
    <name type="scientific">Teichococcus globiformis</name>
    <dbReference type="NCBI Taxonomy" id="2307229"/>
    <lineage>
        <taxon>Bacteria</taxon>
        <taxon>Pseudomonadati</taxon>
        <taxon>Pseudomonadota</taxon>
        <taxon>Alphaproteobacteria</taxon>
        <taxon>Acetobacterales</taxon>
        <taxon>Roseomonadaceae</taxon>
        <taxon>Roseomonas</taxon>
    </lineage>
</organism>
<evidence type="ECO:0000313" key="3">
    <source>
        <dbReference type="Proteomes" id="UP001595593"/>
    </source>
</evidence>
<dbReference type="EMBL" id="JBHRTN010000008">
    <property type="protein sequence ID" value="MFC3125363.1"/>
    <property type="molecule type" value="Genomic_DNA"/>
</dbReference>
<sequence length="188" mass="21112">MSRLTTPTPWTPLSDTAWAALRPHLPPLAPQGRRTPDPRARLDAIFHLAHAPGAAWKDLAPQHGRPDTVARFFRRLFHAGFWHRLLKLLAKAPPGHPLRAIEYSICRAARRAARLGGLPLLMLIRRLGLRSALDAPPWLLPDPLLSETLRRHPLNHRTPAETLRTLARLARDAAGRARIPRSVRLGWA</sequence>
<reference evidence="3" key="1">
    <citation type="journal article" date="2019" name="Int. J. Syst. Evol. Microbiol.">
        <title>The Global Catalogue of Microorganisms (GCM) 10K type strain sequencing project: providing services to taxonomists for standard genome sequencing and annotation.</title>
        <authorList>
            <consortium name="The Broad Institute Genomics Platform"/>
            <consortium name="The Broad Institute Genome Sequencing Center for Infectious Disease"/>
            <person name="Wu L."/>
            <person name="Ma J."/>
        </authorList>
    </citation>
    <scope>NUCLEOTIDE SEQUENCE [LARGE SCALE GENOMIC DNA]</scope>
    <source>
        <strain evidence="3">KCTC 52094</strain>
    </source>
</reference>
<gene>
    <name evidence="2" type="ORF">ACFOD4_09835</name>
</gene>
<dbReference type="InterPro" id="IPR025161">
    <property type="entry name" value="IS402-like_dom"/>
</dbReference>
<name>A0ABV7G1E4_9PROT</name>
<dbReference type="InterPro" id="IPR052909">
    <property type="entry name" value="Transposase_6_like"/>
</dbReference>
<dbReference type="PANTHER" id="PTHR46637">
    <property type="entry name" value="TIS1421-TRANSPOSASE PROTEIN A"/>
    <property type="match status" value="1"/>
</dbReference>
<dbReference type="PANTHER" id="PTHR46637:SF1">
    <property type="entry name" value="BLL5188 PROTEIN"/>
    <property type="match status" value="1"/>
</dbReference>
<dbReference type="Proteomes" id="UP001595593">
    <property type="component" value="Unassembled WGS sequence"/>
</dbReference>